<accession>A0A9D1G1G7</accession>
<keyword evidence="2" id="KW-0812">Transmembrane</keyword>
<keyword evidence="2" id="KW-1133">Transmembrane helix</keyword>
<organism evidence="3 4">
    <name type="scientific">Candidatus Alectryocaccomicrobium excrementavium</name>
    <dbReference type="NCBI Taxonomy" id="2840668"/>
    <lineage>
        <taxon>Bacteria</taxon>
        <taxon>Bacillati</taxon>
        <taxon>Bacillota</taxon>
        <taxon>Clostridia</taxon>
        <taxon>Candidatus Alectryocaccomicrobium</taxon>
    </lineage>
</organism>
<feature type="region of interest" description="Disordered" evidence="1">
    <location>
        <begin position="184"/>
        <end position="231"/>
    </location>
</feature>
<evidence type="ECO:0000256" key="1">
    <source>
        <dbReference type="SAM" id="MobiDB-lite"/>
    </source>
</evidence>
<evidence type="ECO:0000313" key="3">
    <source>
        <dbReference type="EMBL" id="HIS93349.1"/>
    </source>
</evidence>
<dbReference type="AlphaFoldDB" id="A0A9D1G1G7"/>
<protein>
    <submittedName>
        <fullName evidence="3">Uncharacterized protein</fullName>
    </submittedName>
</protein>
<gene>
    <name evidence="3" type="ORF">IAA84_10070</name>
</gene>
<keyword evidence="2" id="KW-0472">Membrane</keyword>
<comment type="caution">
    <text evidence="3">The sequence shown here is derived from an EMBL/GenBank/DDBJ whole genome shotgun (WGS) entry which is preliminary data.</text>
</comment>
<name>A0A9D1G1G7_9FIRM</name>
<proteinExistence type="predicted"/>
<feature type="transmembrane region" description="Helical" evidence="2">
    <location>
        <begin position="43"/>
        <end position="64"/>
    </location>
</feature>
<evidence type="ECO:0000313" key="4">
    <source>
        <dbReference type="Proteomes" id="UP000824140"/>
    </source>
</evidence>
<dbReference type="Proteomes" id="UP000824140">
    <property type="component" value="Unassembled WGS sequence"/>
</dbReference>
<evidence type="ECO:0000256" key="2">
    <source>
        <dbReference type="SAM" id="Phobius"/>
    </source>
</evidence>
<reference evidence="3" key="2">
    <citation type="journal article" date="2021" name="PeerJ">
        <title>Extensive microbial diversity within the chicken gut microbiome revealed by metagenomics and culture.</title>
        <authorList>
            <person name="Gilroy R."/>
            <person name="Ravi A."/>
            <person name="Getino M."/>
            <person name="Pursley I."/>
            <person name="Horton D.L."/>
            <person name="Alikhan N.F."/>
            <person name="Baker D."/>
            <person name="Gharbi K."/>
            <person name="Hall N."/>
            <person name="Watson M."/>
            <person name="Adriaenssens E.M."/>
            <person name="Foster-Nyarko E."/>
            <person name="Jarju S."/>
            <person name="Secka A."/>
            <person name="Antonio M."/>
            <person name="Oren A."/>
            <person name="Chaudhuri R.R."/>
            <person name="La Ragione R."/>
            <person name="Hildebrand F."/>
            <person name="Pallen M.J."/>
        </authorList>
    </citation>
    <scope>NUCLEOTIDE SEQUENCE</scope>
    <source>
        <strain evidence="3">13766</strain>
    </source>
</reference>
<sequence length="254" mass="28727">MGQSAFADALVQTLLGWLRWLADIAWSLLQGGGGFLRWFSEHWAGLLVGMIAVCLFVDWLIWMLRWRPYWLWFHKKRPVVVDDAPAARKAVEFSQPRPQPPRFHSTALRNDEEAFYEEMEDLSESAEMFDEAGYAPGGAYAPLTRQERFAPTVGARSMAQGADGYKSGDSDAAAYGADDYESMEYDSGAEENAYGAAGEEFPEEEPYAAETPSHRRYMRPEGELAGRVEEDVKPLTRRERRIFFEGEDNGEDGE</sequence>
<dbReference type="EMBL" id="DVJN01000194">
    <property type="protein sequence ID" value="HIS93349.1"/>
    <property type="molecule type" value="Genomic_DNA"/>
</dbReference>
<feature type="compositionally biased region" description="Basic and acidic residues" evidence="1">
    <location>
        <begin position="218"/>
        <end position="231"/>
    </location>
</feature>
<reference evidence="3" key="1">
    <citation type="submission" date="2020-10" db="EMBL/GenBank/DDBJ databases">
        <authorList>
            <person name="Gilroy R."/>
        </authorList>
    </citation>
    <scope>NUCLEOTIDE SEQUENCE</scope>
    <source>
        <strain evidence="3">13766</strain>
    </source>
</reference>
<feature type="compositionally biased region" description="Low complexity" evidence="1">
    <location>
        <begin position="190"/>
        <end position="199"/>
    </location>
</feature>